<evidence type="ECO:0000256" key="1">
    <source>
        <dbReference type="ARBA" id="ARBA00022801"/>
    </source>
</evidence>
<dbReference type="Pfam" id="PF04203">
    <property type="entry name" value="Sortase"/>
    <property type="match status" value="1"/>
</dbReference>
<proteinExistence type="predicted"/>
<dbReference type="PATRIC" id="fig|408015.6.peg.5241"/>
<keyword evidence="1" id="KW-0378">Hydrolase</keyword>
<name>A0A0F7G074_9ACTN</name>
<dbReference type="HOGENOM" id="CLU_062592_5_1_11"/>
<feature type="compositionally biased region" description="Low complexity" evidence="2">
    <location>
        <begin position="48"/>
        <end position="59"/>
    </location>
</feature>
<dbReference type="STRING" id="408015.SXIM_51780"/>
<dbReference type="CDD" id="cd05829">
    <property type="entry name" value="Sortase_F"/>
    <property type="match status" value="1"/>
</dbReference>
<protein>
    <submittedName>
        <fullName evidence="3">Secreted protein</fullName>
    </submittedName>
</protein>
<evidence type="ECO:0000313" key="4">
    <source>
        <dbReference type="Proteomes" id="UP000034034"/>
    </source>
</evidence>
<dbReference type="SUPFAM" id="SSF63817">
    <property type="entry name" value="Sortase"/>
    <property type="match status" value="1"/>
</dbReference>
<feature type="region of interest" description="Disordered" evidence="2">
    <location>
        <begin position="38"/>
        <end position="69"/>
    </location>
</feature>
<dbReference type="AlphaFoldDB" id="A0A0F7G074"/>
<gene>
    <name evidence="3" type="ORF">SXIM_51780</name>
</gene>
<dbReference type="InterPro" id="IPR042001">
    <property type="entry name" value="Sortase_F"/>
</dbReference>
<dbReference type="EMBL" id="CP009922">
    <property type="protein sequence ID" value="AKG46562.1"/>
    <property type="molecule type" value="Genomic_DNA"/>
</dbReference>
<sequence length="212" mass="21550">MHISTHRPPDRDSWGTRLAAAGLGCALVLGLQLMHQATGAGGPPQPSAPGTAAGAGTAHPPQPSVAPTRVGIPAIGVDAALTPVGLDPEGWLQAPPSDAGHLAGWFTDAPAPGARGTAVLTGHVDTAEGPAVFYSLGALGTGETITVTREDGSTLGFTVYDIAVYDKDRLPERVYADTGQPELRVLTCGGSYHPETGYTGNVVVYATLTAVH</sequence>
<dbReference type="KEGG" id="sxi:SXIM_51780"/>
<evidence type="ECO:0000256" key="2">
    <source>
        <dbReference type="SAM" id="MobiDB-lite"/>
    </source>
</evidence>
<dbReference type="GO" id="GO:0016787">
    <property type="term" value="F:hydrolase activity"/>
    <property type="evidence" value="ECO:0007669"/>
    <property type="project" value="UniProtKB-KW"/>
</dbReference>
<dbReference type="InterPro" id="IPR005754">
    <property type="entry name" value="Sortase"/>
</dbReference>
<reference evidence="3" key="1">
    <citation type="submission" date="2019-08" db="EMBL/GenBank/DDBJ databases">
        <title>Complete genome sequence of a mangrove-derived Streptomyces xiamenensis.</title>
        <authorList>
            <person name="Xu J."/>
        </authorList>
    </citation>
    <scope>NUCLEOTIDE SEQUENCE</scope>
    <source>
        <strain evidence="3">318</strain>
    </source>
</reference>
<accession>A0A0F7G074</accession>
<keyword evidence="4" id="KW-1185">Reference proteome</keyword>
<dbReference type="InterPro" id="IPR023365">
    <property type="entry name" value="Sortase_dom-sf"/>
</dbReference>
<organism evidence="3 4">
    <name type="scientific">Streptomyces xiamenensis</name>
    <dbReference type="NCBI Taxonomy" id="408015"/>
    <lineage>
        <taxon>Bacteria</taxon>
        <taxon>Bacillati</taxon>
        <taxon>Actinomycetota</taxon>
        <taxon>Actinomycetes</taxon>
        <taxon>Kitasatosporales</taxon>
        <taxon>Streptomycetaceae</taxon>
        <taxon>Streptomyces</taxon>
    </lineage>
</organism>
<dbReference type="Gene3D" id="2.40.260.10">
    <property type="entry name" value="Sortase"/>
    <property type="match status" value="1"/>
</dbReference>
<dbReference type="NCBIfam" id="NF033748">
    <property type="entry name" value="class_F_sortase"/>
    <property type="match status" value="1"/>
</dbReference>
<dbReference type="Proteomes" id="UP000034034">
    <property type="component" value="Chromosome"/>
</dbReference>
<dbReference type="RefSeq" id="WP_030731937.1">
    <property type="nucleotide sequence ID" value="NZ_CP009922.3"/>
</dbReference>
<evidence type="ECO:0000313" key="3">
    <source>
        <dbReference type="EMBL" id="AKG46562.1"/>
    </source>
</evidence>